<dbReference type="EMBL" id="FAOZ01000029">
    <property type="protein sequence ID" value="CUU59567.1"/>
    <property type="molecule type" value="Genomic_DNA"/>
</dbReference>
<dbReference type="InterPro" id="IPR050221">
    <property type="entry name" value="26S_Proteasome_ATPase"/>
</dbReference>
<dbReference type="SMART" id="SM00382">
    <property type="entry name" value="AAA"/>
    <property type="match status" value="1"/>
</dbReference>
<evidence type="ECO:0000313" key="7">
    <source>
        <dbReference type="Proteomes" id="UP000198802"/>
    </source>
</evidence>
<dbReference type="CDD" id="cd19481">
    <property type="entry name" value="RecA-like_protease"/>
    <property type="match status" value="1"/>
</dbReference>
<dbReference type="GO" id="GO:0016887">
    <property type="term" value="F:ATP hydrolysis activity"/>
    <property type="evidence" value="ECO:0007669"/>
    <property type="project" value="InterPro"/>
</dbReference>
<comment type="similarity">
    <text evidence="1">Belongs to the AAA ATPase family.</text>
</comment>
<organism evidence="6 7">
    <name type="scientific">Parafrankia irregularis</name>
    <dbReference type="NCBI Taxonomy" id="795642"/>
    <lineage>
        <taxon>Bacteria</taxon>
        <taxon>Bacillati</taxon>
        <taxon>Actinomycetota</taxon>
        <taxon>Actinomycetes</taxon>
        <taxon>Frankiales</taxon>
        <taxon>Frankiaceae</taxon>
        <taxon>Parafrankia</taxon>
    </lineage>
</organism>
<feature type="compositionally biased region" description="Pro residues" evidence="4">
    <location>
        <begin position="247"/>
        <end position="262"/>
    </location>
</feature>
<feature type="compositionally biased region" description="Low complexity" evidence="4">
    <location>
        <begin position="77"/>
        <end position="89"/>
    </location>
</feature>
<name>A0A0S4QWQ3_9ACTN</name>
<protein>
    <submittedName>
        <fullName evidence="6">ATPase family associated with various cellular activities (AAA)</fullName>
    </submittedName>
</protein>
<dbReference type="InterPro" id="IPR054472">
    <property type="entry name" value="WHD"/>
</dbReference>
<dbReference type="Gene3D" id="3.40.50.300">
    <property type="entry name" value="P-loop containing nucleotide triphosphate hydrolases"/>
    <property type="match status" value="1"/>
</dbReference>
<evidence type="ECO:0000256" key="2">
    <source>
        <dbReference type="ARBA" id="ARBA00022741"/>
    </source>
</evidence>
<evidence type="ECO:0000256" key="4">
    <source>
        <dbReference type="SAM" id="MobiDB-lite"/>
    </source>
</evidence>
<evidence type="ECO:0000256" key="1">
    <source>
        <dbReference type="ARBA" id="ARBA00006914"/>
    </source>
</evidence>
<accession>A0A0S4QWQ3</accession>
<keyword evidence="7" id="KW-1185">Reference proteome</keyword>
<feature type="region of interest" description="Disordered" evidence="4">
    <location>
        <begin position="243"/>
        <end position="290"/>
    </location>
</feature>
<reference evidence="7" key="1">
    <citation type="submission" date="2015-11" db="EMBL/GenBank/DDBJ databases">
        <authorList>
            <person name="Varghese N."/>
        </authorList>
    </citation>
    <scope>NUCLEOTIDE SEQUENCE [LARGE SCALE GENOMIC DNA]</scope>
    <source>
        <strain evidence="7">DSM 45899</strain>
    </source>
</reference>
<dbReference type="AlphaFoldDB" id="A0A0S4QWQ3"/>
<dbReference type="RefSeq" id="WP_207550445.1">
    <property type="nucleotide sequence ID" value="NZ_FAOZ01000029.1"/>
</dbReference>
<sequence>MHGDDSLADLLGRLAVVEARVRGAVAARRAVDPEPDDAFRGLYLSDGHIDALLLRTPTQTAPAPPEAPGPADPADPSPGDQSAGPGDLAAEVERAAAAARERGSRLRLRELAGGFGLSGLDVDILLVALAPDLDARFEKLYGYLHDDVTRRRASPGLALELCGRSPLDGAARARCAPGAPLLATGLLVVEDADRPFLTRSLRVPDRVTAHLLGVDDPGPALAEVLTDAPDVDDPVVRRVARFLSTAPRPPRPLRPPSRPDPPVRQARPAADARPSDTGLDEAGPDGVRLVDPGLGDPMLVYLRTTPGADGLAAALSACRRAGRRALGLDLSAPGLARVADPAGGRTGSGDVGAGEDGGGEIGMGSGSGSGAVPAADRFGGVAATLAVAVREARLSGAVLVAGPTGMLDPAARGLVVRAAAGGDGTLPPLPVVLYGRGAWDPETPGPVPLIDDVLALGADAQAAVWAAELGAPMPGELASLRLAPRQVRRAVAASRLSARVLEGGPEHDSPELQEPQPSPVPPELQAAPAARAAAPPRVEWLVAAARAQNATGLERLARRISPAVGWDDLVLPPRTLTTLRHLAGRAAHRGRVLDDWGLRRGGGRGEAVTALFVGESGTGKTMAAEVVAGALGVDMYVIDLSGVVDKYIGETEKNLERIFVGAEGLNAVLFFDEADALFGKRSEVSDARDRYANVEVAYLLQRIESFDGVAVLATNLAANLDDAFRRRLSVVAEFTRPDAEQRLALWRRMLAGVPLATDVDLEFCAKAFGLAGGDIRNAAVTAAYLGAANGQVVDMREIVTAVALEYRKLGRLCLADEFGPYFGLVPR</sequence>
<dbReference type="InterPro" id="IPR003593">
    <property type="entry name" value="AAA+_ATPase"/>
</dbReference>
<feature type="region of interest" description="Disordered" evidence="4">
    <location>
        <begin position="501"/>
        <end position="531"/>
    </location>
</feature>
<feature type="domain" description="AAA+ ATPase" evidence="5">
    <location>
        <begin position="606"/>
        <end position="738"/>
    </location>
</feature>
<evidence type="ECO:0000259" key="5">
    <source>
        <dbReference type="SMART" id="SM00382"/>
    </source>
</evidence>
<feature type="region of interest" description="Disordered" evidence="4">
    <location>
        <begin position="58"/>
        <end position="89"/>
    </location>
</feature>
<feature type="compositionally biased region" description="Pro residues" evidence="4">
    <location>
        <begin position="62"/>
        <end position="76"/>
    </location>
</feature>
<dbReference type="Pfam" id="PF22977">
    <property type="entry name" value="WHD"/>
    <property type="match status" value="1"/>
</dbReference>
<evidence type="ECO:0000256" key="3">
    <source>
        <dbReference type="ARBA" id="ARBA00022840"/>
    </source>
</evidence>
<evidence type="ECO:0000313" key="6">
    <source>
        <dbReference type="EMBL" id="CUU59567.1"/>
    </source>
</evidence>
<dbReference type="InterPro" id="IPR003959">
    <property type="entry name" value="ATPase_AAA_core"/>
</dbReference>
<proteinExistence type="inferred from homology"/>
<dbReference type="InterPro" id="IPR027417">
    <property type="entry name" value="P-loop_NTPase"/>
</dbReference>
<keyword evidence="3" id="KW-0067">ATP-binding</keyword>
<dbReference type="PANTHER" id="PTHR23073">
    <property type="entry name" value="26S PROTEASOME REGULATORY SUBUNIT"/>
    <property type="match status" value="1"/>
</dbReference>
<dbReference type="Pfam" id="PF00004">
    <property type="entry name" value="AAA"/>
    <property type="match status" value="1"/>
</dbReference>
<keyword evidence="2" id="KW-0547">Nucleotide-binding</keyword>
<dbReference type="GO" id="GO:0005524">
    <property type="term" value="F:ATP binding"/>
    <property type="evidence" value="ECO:0007669"/>
    <property type="project" value="UniProtKB-KW"/>
</dbReference>
<gene>
    <name evidence="6" type="ORF">Ga0074812_12937</name>
</gene>
<dbReference type="SUPFAM" id="SSF52540">
    <property type="entry name" value="P-loop containing nucleoside triphosphate hydrolases"/>
    <property type="match status" value="1"/>
</dbReference>
<dbReference type="Proteomes" id="UP000198802">
    <property type="component" value="Unassembled WGS sequence"/>
</dbReference>